<evidence type="ECO:0000313" key="5">
    <source>
        <dbReference type="Proteomes" id="UP000745859"/>
    </source>
</evidence>
<dbReference type="InterPro" id="IPR000757">
    <property type="entry name" value="Beta-glucanase-like"/>
</dbReference>
<organism evidence="4 5">
    <name type="scientific">Wenyingzhuangia heitensis</name>
    <dbReference type="NCBI Taxonomy" id="1487859"/>
    <lineage>
        <taxon>Bacteria</taxon>
        <taxon>Pseudomonadati</taxon>
        <taxon>Bacteroidota</taxon>
        <taxon>Flavobacteriia</taxon>
        <taxon>Flavobacteriales</taxon>
        <taxon>Flavobacteriaceae</taxon>
        <taxon>Wenyingzhuangia</taxon>
    </lineage>
</organism>
<feature type="domain" description="GH16" evidence="3">
    <location>
        <begin position="16"/>
        <end position="302"/>
    </location>
</feature>
<dbReference type="Gene3D" id="2.60.120.200">
    <property type="match status" value="1"/>
</dbReference>
<proteinExistence type="inferred from homology"/>
<dbReference type="RefSeq" id="WP_167187611.1">
    <property type="nucleotide sequence ID" value="NZ_JAASQL010000002.1"/>
</dbReference>
<keyword evidence="2" id="KW-0732">Signal</keyword>
<name>A0ABX0UC60_9FLAO</name>
<comment type="similarity">
    <text evidence="1">Belongs to the glycosyl hydrolase 16 family.</text>
</comment>
<feature type="chain" id="PRO_5046875685" description="GH16 domain-containing protein" evidence="2">
    <location>
        <begin position="20"/>
        <end position="396"/>
    </location>
</feature>
<dbReference type="Pfam" id="PF00722">
    <property type="entry name" value="Glyco_hydro_16"/>
    <property type="match status" value="1"/>
</dbReference>
<dbReference type="PROSITE" id="PS51762">
    <property type="entry name" value="GH16_2"/>
    <property type="match status" value="1"/>
</dbReference>
<evidence type="ECO:0000256" key="1">
    <source>
        <dbReference type="ARBA" id="ARBA00006865"/>
    </source>
</evidence>
<evidence type="ECO:0000313" key="4">
    <source>
        <dbReference type="EMBL" id="NIJ45485.1"/>
    </source>
</evidence>
<reference evidence="4 5" key="1">
    <citation type="submission" date="2020-03" db="EMBL/GenBank/DDBJ databases">
        <title>Genomic Encyclopedia of Type Strains, Phase IV (KMG-IV): sequencing the most valuable type-strain genomes for metagenomic binning, comparative biology and taxonomic classification.</title>
        <authorList>
            <person name="Goeker M."/>
        </authorList>
    </citation>
    <scope>NUCLEOTIDE SEQUENCE [LARGE SCALE GENOMIC DNA]</scope>
    <source>
        <strain evidence="4 5">DSM 101599</strain>
    </source>
</reference>
<sequence length="396" mass="45323">MKKIVSITLSLFSITSLFADPPTPKKGYRWVINQEYSDEFNGTELDRSKWNNTFHGWKGRKPAMFDPSTVSVNNGNMQIKNGMLPQEKNGYTIAGGAVQSKKETASFGYYEVNFKASKINMSTTFWMSNSKQPVDFVTNKSNGENCAKDKYSQELDIVESIGGTFNRTNKFRTQMNFNTHYRYVDCNGGREKFYSAGNNAIEGNGQKSNAKLSSESWQDFHTYGAYWKNANEVSFYADNRFVGDVKVSTEVVDKPFDRSMKINMVTETYNWVQPIPTIEELNNDKINTSYYNWIRSYELVPVDKNYTSNYAPIYKEEIQLTETPKVMSRKKIEISYTYKANKNTKALLKVVDASNKVVSTTSFKVLAGFGNNSQLVKLDHKISKKETYTYQITLVK</sequence>
<protein>
    <recommendedName>
        <fullName evidence="3">GH16 domain-containing protein</fullName>
    </recommendedName>
</protein>
<dbReference type="Proteomes" id="UP000745859">
    <property type="component" value="Unassembled WGS sequence"/>
</dbReference>
<accession>A0ABX0UC60</accession>
<gene>
    <name evidence="4" type="ORF">FHR24_001953</name>
</gene>
<feature type="signal peptide" evidence="2">
    <location>
        <begin position="1"/>
        <end position="19"/>
    </location>
</feature>
<dbReference type="InterPro" id="IPR013320">
    <property type="entry name" value="ConA-like_dom_sf"/>
</dbReference>
<keyword evidence="5" id="KW-1185">Reference proteome</keyword>
<dbReference type="EMBL" id="JAASQL010000002">
    <property type="protein sequence ID" value="NIJ45485.1"/>
    <property type="molecule type" value="Genomic_DNA"/>
</dbReference>
<dbReference type="SUPFAM" id="SSF49899">
    <property type="entry name" value="Concanavalin A-like lectins/glucanases"/>
    <property type="match status" value="1"/>
</dbReference>
<comment type="caution">
    <text evidence="4">The sequence shown here is derived from an EMBL/GenBank/DDBJ whole genome shotgun (WGS) entry which is preliminary data.</text>
</comment>
<evidence type="ECO:0000256" key="2">
    <source>
        <dbReference type="SAM" id="SignalP"/>
    </source>
</evidence>
<evidence type="ECO:0000259" key="3">
    <source>
        <dbReference type="PROSITE" id="PS51762"/>
    </source>
</evidence>